<dbReference type="Proteomes" id="UP000005237">
    <property type="component" value="Unassembled WGS sequence"/>
</dbReference>
<dbReference type="AlphaFoldDB" id="A0A8R1EB83"/>
<evidence type="ECO:0000313" key="1">
    <source>
        <dbReference type="EnsemblMetazoa" id="CJA33002.1"/>
    </source>
</evidence>
<accession>A0A8R1EB83</accession>
<reference evidence="1" key="2">
    <citation type="submission" date="2022-06" db="UniProtKB">
        <authorList>
            <consortium name="EnsemblMetazoa"/>
        </authorList>
    </citation>
    <scope>IDENTIFICATION</scope>
    <source>
        <strain evidence="1">DF5081</strain>
    </source>
</reference>
<dbReference type="EnsemblMetazoa" id="CJA33002.1">
    <property type="protein sequence ID" value="CJA33002.1"/>
    <property type="gene ID" value="WBGene00208849"/>
</dbReference>
<sequence length="147" mass="16871">MRFVEITVYSAFLCSAVIGRKDPRCFPPTHISLHPDCVQDSTRENANFDCQGAHFERTAGIELSCSSDHDCSNTGEPNEWCNSDRRGYQWTTRSCHCDLKLGACTVQRYDKRTNDVQWAYCTPRNRFRCDKSDYCSPTTNSNDYLNS</sequence>
<protein>
    <submittedName>
        <fullName evidence="1">Uncharacterized protein</fullName>
    </submittedName>
</protein>
<name>A0A8R1EB83_CAEJA</name>
<dbReference type="OMA" id="CTPRNRF"/>
<dbReference type="Pfam" id="PF05535">
    <property type="entry name" value="Chromadorea_ALT"/>
    <property type="match status" value="1"/>
</dbReference>
<proteinExistence type="predicted"/>
<reference evidence="2" key="1">
    <citation type="submission" date="2010-08" db="EMBL/GenBank/DDBJ databases">
        <authorList>
            <consortium name="Caenorhabditis japonica Sequencing Consortium"/>
            <person name="Wilson R.K."/>
        </authorList>
    </citation>
    <scope>NUCLEOTIDE SEQUENCE [LARGE SCALE GENOMIC DNA]</scope>
    <source>
        <strain evidence="2">DF5081</strain>
    </source>
</reference>
<keyword evidence="2" id="KW-1185">Reference proteome</keyword>
<organism evidence="1 2">
    <name type="scientific">Caenorhabditis japonica</name>
    <dbReference type="NCBI Taxonomy" id="281687"/>
    <lineage>
        <taxon>Eukaryota</taxon>
        <taxon>Metazoa</taxon>
        <taxon>Ecdysozoa</taxon>
        <taxon>Nematoda</taxon>
        <taxon>Chromadorea</taxon>
        <taxon>Rhabditida</taxon>
        <taxon>Rhabditina</taxon>
        <taxon>Rhabditomorpha</taxon>
        <taxon>Rhabditoidea</taxon>
        <taxon>Rhabditidae</taxon>
        <taxon>Peloderinae</taxon>
        <taxon>Caenorhabditis</taxon>
    </lineage>
</organism>
<evidence type="ECO:0000313" key="2">
    <source>
        <dbReference type="Proteomes" id="UP000005237"/>
    </source>
</evidence>
<dbReference type="InterPro" id="IPR008451">
    <property type="entry name" value="Chromadorea_ALT"/>
</dbReference>